<feature type="transmembrane region" description="Helical" evidence="1">
    <location>
        <begin position="12"/>
        <end position="29"/>
    </location>
</feature>
<keyword evidence="3" id="KW-1185">Reference proteome</keyword>
<dbReference type="EMBL" id="CP002590">
    <property type="protein sequence ID" value="AEA13477.1"/>
    <property type="molecule type" value="Genomic_DNA"/>
</dbReference>
<organism evidence="2 3">
    <name type="scientific">Thermoproteus uzoniensis (strain 768-20)</name>
    <dbReference type="NCBI Taxonomy" id="999630"/>
    <lineage>
        <taxon>Archaea</taxon>
        <taxon>Thermoproteota</taxon>
        <taxon>Thermoprotei</taxon>
        <taxon>Thermoproteales</taxon>
        <taxon>Thermoproteaceae</taxon>
        <taxon>Thermoproteus</taxon>
    </lineage>
</organism>
<reference evidence="2 3" key="1">
    <citation type="journal article" date="2011" name="J. Bacteriol.">
        <title>Complete genome sequence of the thermoacidophilic crenarchaeon Thermoproteus uzoniensis 768-20.</title>
        <authorList>
            <person name="Mardanov A.V."/>
            <person name="Gumerov V.M."/>
            <person name="Beletsky A.V."/>
            <person name="Prokofeva M.I."/>
            <person name="Bonch-Osmolovskaya E.A."/>
            <person name="Ravin N.V."/>
            <person name="Skryabin K.G."/>
        </authorList>
    </citation>
    <scope>NUCLEOTIDE SEQUENCE [LARGE SCALE GENOMIC DNA]</scope>
    <source>
        <strain evidence="2 3">768-20</strain>
    </source>
</reference>
<dbReference type="KEGG" id="tuz:TUZN_2019"/>
<dbReference type="AlphaFoldDB" id="F2L4X3"/>
<keyword evidence="1" id="KW-1133">Transmembrane helix</keyword>
<keyword evidence="1" id="KW-0812">Transmembrane</keyword>
<accession>F2L4X3</accession>
<evidence type="ECO:0000256" key="1">
    <source>
        <dbReference type="SAM" id="Phobius"/>
    </source>
</evidence>
<gene>
    <name evidence="2" type="ordered locus">TUZN_2019</name>
</gene>
<keyword evidence="1" id="KW-0472">Membrane</keyword>
<dbReference type="GeneID" id="10361530"/>
<reference key="2">
    <citation type="submission" date="2011-03" db="EMBL/GenBank/DDBJ databases">
        <title>Complete genome sequence of the thermoacidophilic crenarchaeon Thermoproteus uzoniensis 768-20.</title>
        <authorList>
            <person name="Mardanov A.V."/>
            <person name="Gumerov V.M."/>
            <person name="Beletsky A.V."/>
            <person name="Prokofeva M.I."/>
            <person name="Bonch-Osmolovskaya E.A."/>
            <person name="Ravin N.V."/>
            <person name="Skryabin K.G."/>
        </authorList>
    </citation>
    <scope>NUCLEOTIDE SEQUENCE</scope>
    <source>
        <strain>768-20</strain>
    </source>
</reference>
<dbReference type="RefSeq" id="WP_013680812.1">
    <property type="nucleotide sequence ID" value="NC_015315.1"/>
</dbReference>
<protein>
    <submittedName>
        <fullName evidence="2">Uncharacterized protein</fullName>
    </submittedName>
</protein>
<dbReference type="HOGENOM" id="CLU_1212654_0_0_2"/>
<proteinExistence type="predicted"/>
<name>F2L4X3_THEU7</name>
<dbReference type="Proteomes" id="UP000008138">
    <property type="component" value="Chromosome"/>
</dbReference>
<sequence>MIDWWSWRWRGLFLAVAVVVGIIAGWAISNTASPRTVTTTQTVTVTSTVTTTQPNVAFLQAVWYPDKCEMSISAAPPGLIDYLIPYEGITPNSTGGYYALLYFRDVNGSVVELPVLIRFMSPNITLPFVCNNGVPVAVRYGTYVNGPYFEQIVPKTNEVLDWPAARCTGNCTIPLPKPISVKQVVIFIVYASPALANMTMRSSPDLLLLNARLHALFTVTFIVVNATS</sequence>
<evidence type="ECO:0000313" key="2">
    <source>
        <dbReference type="EMBL" id="AEA13477.1"/>
    </source>
</evidence>
<evidence type="ECO:0000313" key="3">
    <source>
        <dbReference type="Proteomes" id="UP000008138"/>
    </source>
</evidence>